<reference evidence="1 2" key="1">
    <citation type="journal article" date="2018" name="Elife">
        <title>Firefly genomes illuminate parallel origins of bioluminescence in beetles.</title>
        <authorList>
            <person name="Fallon T.R."/>
            <person name="Lower S.E."/>
            <person name="Chang C.H."/>
            <person name="Bessho-Uehara M."/>
            <person name="Martin G.J."/>
            <person name="Bewick A.J."/>
            <person name="Behringer M."/>
            <person name="Debat H.J."/>
            <person name="Wong I."/>
            <person name="Day J.C."/>
            <person name="Suvorov A."/>
            <person name="Silva C.J."/>
            <person name="Stanger-Hall K.F."/>
            <person name="Hall D.W."/>
            <person name="Schmitz R.J."/>
            <person name="Nelson D.R."/>
            <person name="Lewis S.M."/>
            <person name="Shigenobu S."/>
            <person name="Bybee S.M."/>
            <person name="Larracuente A.M."/>
            <person name="Oba Y."/>
            <person name="Weng J.K."/>
        </authorList>
    </citation>
    <scope>NUCLEOTIDE SEQUENCE [LARGE SCALE GENOMIC DNA]</scope>
    <source>
        <strain evidence="1">1611_PpyrPB1</strain>
        <tissue evidence="1">Whole body</tissue>
    </source>
</reference>
<evidence type="ECO:0008006" key="3">
    <source>
        <dbReference type="Google" id="ProtNLM"/>
    </source>
</evidence>
<comment type="caution">
    <text evidence="1">The sequence shown here is derived from an EMBL/GenBank/DDBJ whole genome shotgun (WGS) entry which is preliminary data.</text>
</comment>
<dbReference type="GO" id="GO:0003677">
    <property type="term" value="F:DNA binding"/>
    <property type="evidence" value="ECO:0007669"/>
    <property type="project" value="TreeGrafter"/>
</dbReference>
<evidence type="ECO:0000313" key="1">
    <source>
        <dbReference type="EMBL" id="KAB0800403.1"/>
    </source>
</evidence>
<sequence>MQFSGFKKTGIHPVNADIFPDWMFAASLTTDIPEQNDPELQTPDLVGIHPITAFNKTEVDRYFQNLVNVQKTYKFLPDRIYNVDETGISTVPKETSKRLGVKQFGIISSWERRKNITVIAAFSASGNYIPPLFVFPRKRMSPHLQKNGPSGAIYTCTDNGWSNENVFSLWLKHFQNKV</sequence>
<accession>A0A5N4ASZ7</accession>
<dbReference type="InterPro" id="IPR050863">
    <property type="entry name" value="CenT-Element_Derived"/>
</dbReference>
<dbReference type="AlphaFoldDB" id="A0A5N4ASZ7"/>
<organism evidence="1 2">
    <name type="scientific">Photinus pyralis</name>
    <name type="common">Common eastern firefly</name>
    <name type="synonym">Lampyris pyralis</name>
    <dbReference type="NCBI Taxonomy" id="7054"/>
    <lineage>
        <taxon>Eukaryota</taxon>
        <taxon>Metazoa</taxon>
        <taxon>Ecdysozoa</taxon>
        <taxon>Arthropoda</taxon>
        <taxon>Hexapoda</taxon>
        <taxon>Insecta</taxon>
        <taxon>Pterygota</taxon>
        <taxon>Neoptera</taxon>
        <taxon>Endopterygota</taxon>
        <taxon>Coleoptera</taxon>
        <taxon>Polyphaga</taxon>
        <taxon>Elateriformia</taxon>
        <taxon>Elateroidea</taxon>
        <taxon>Lampyridae</taxon>
        <taxon>Lampyrinae</taxon>
        <taxon>Photinus</taxon>
    </lineage>
</organism>
<dbReference type="GO" id="GO:0005634">
    <property type="term" value="C:nucleus"/>
    <property type="evidence" value="ECO:0007669"/>
    <property type="project" value="TreeGrafter"/>
</dbReference>
<gene>
    <name evidence="1" type="ORF">PPYR_06143</name>
</gene>
<dbReference type="EMBL" id="VVIM01000004">
    <property type="protein sequence ID" value="KAB0800403.1"/>
    <property type="molecule type" value="Genomic_DNA"/>
</dbReference>
<dbReference type="PANTHER" id="PTHR19303">
    <property type="entry name" value="TRANSPOSON"/>
    <property type="match status" value="1"/>
</dbReference>
<proteinExistence type="predicted"/>
<keyword evidence="2" id="KW-1185">Reference proteome</keyword>
<dbReference type="InParanoid" id="A0A5N4ASZ7"/>
<evidence type="ECO:0000313" key="2">
    <source>
        <dbReference type="Proteomes" id="UP000327044"/>
    </source>
</evidence>
<dbReference type="Proteomes" id="UP000327044">
    <property type="component" value="Unassembled WGS sequence"/>
</dbReference>
<dbReference type="PANTHER" id="PTHR19303:SF74">
    <property type="entry name" value="POGO TRANSPOSABLE ELEMENT WITH KRAB DOMAIN"/>
    <property type="match status" value="1"/>
</dbReference>
<protein>
    <recommendedName>
        <fullName evidence="3">DDE-1 domain-containing protein</fullName>
    </recommendedName>
</protein>
<name>A0A5N4ASZ7_PHOPY</name>